<name>A0A1Y2LAY7_9PROT</name>
<evidence type="ECO:0000256" key="5">
    <source>
        <dbReference type="ARBA" id="ARBA00022781"/>
    </source>
</evidence>
<keyword evidence="5" id="KW-0375">Hydrogen ion transport</keyword>
<reference evidence="10 11" key="1">
    <citation type="submission" date="2014-03" db="EMBL/GenBank/DDBJ databases">
        <title>The draft genome sequence of Thalassospira alkalitolerans JCM 18968.</title>
        <authorList>
            <person name="Lai Q."/>
            <person name="Shao Z."/>
        </authorList>
    </citation>
    <scope>NUCLEOTIDE SEQUENCE [LARGE SCALE GENOMIC DNA]</scope>
    <source>
        <strain evidence="10 11">JCM 18968</strain>
    </source>
</reference>
<dbReference type="RefSeq" id="WP_085618851.1">
    <property type="nucleotide sequence ID" value="NZ_JFKB01000007.1"/>
</dbReference>
<dbReference type="Gene3D" id="1.10.287.80">
    <property type="entry name" value="ATP synthase, gamma subunit, helix hairpin domain"/>
    <property type="match status" value="1"/>
</dbReference>
<keyword evidence="7" id="KW-0472">Membrane</keyword>
<dbReference type="STRING" id="1293890.TALK_11180"/>
<evidence type="ECO:0008006" key="12">
    <source>
        <dbReference type="Google" id="ProtNLM"/>
    </source>
</evidence>
<keyword evidence="4" id="KW-0813">Transport</keyword>
<evidence type="ECO:0000256" key="7">
    <source>
        <dbReference type="ARBA" id="ARBA00023136"/>
    </source>
</evidence>
<dbReference type="GO" id="GO:0046933">
    <property type="term" value="F:proton-transporting ATP synthase activity, rotational mechanism"/>
    <property type="evidence" value="ECO:0007669"/>
    <property type="project" value="InterPro"/>
</dbReference>
<evidence type="ECO:0000313" key="10">
    <source>
        <dbReference type="EMBL" id="OSQ47631.1"/>
    </source>
</evidence>
<dbReference type="Pfam" id="PF00231">
    <property type="entry name" value="ATP-synt"/>
    <property type="match status" value="1"/>
</dbReference>
<dbReference type="InterPro" id="IPR035968">
    <property type="entry name" value="ATP_synth_F1_ATPase_gsu"/>
</dbReference>
<dbReference type="SUPFAM" id="SSF52943">
    <property type="entry name" value="ATP synthase (F1-ATPase), gamma subunit"/>
    <property type="match status" value="1"/>
</dbReference>
<dbReference type="AlphaFoldDB" id="A0A1Y2LAY7"/>
<comment type="caution">
    <text evidence="10">The sequence shown here is derived from an EMBL/GenBank/DDBJ whole genome shotgun (WGS) entry which is preliminary data.</text>
</comment>
<evidence type="ECO:0000256" key="3">
    <source>
        <dbReference type="ARBA" id="ARBA00007681"/>
    </source>
</evidence>
<keyword evidence="8" id="KW-0139">CF(1)</keyword>
<evidence type="ECO:0000313" key="11">
    <source>
        <dbReference type="Proteomes" id="UP000193396"/>
    </source>
</evidence>
<keyword evidence="11" id="KW-1185">Reference proteome</keyword>
<evidence type="ECO:0000256" key="9">
    <source>
        <dbReference type="ARBA" id="ARBA00023310"/>
    </source>
</evidence>
<dbReference type="PRINTS" id="PR00126">
    <property type="entry name" value="ATPASEGAMMA"/>
</dbReference>
<proteinExistence type="inferred from homology"/>
<keyword evidence="6" id="KW-0406">Ion transport</keyword>
<dbReference type="OrthoDB" id="6169121at2"/>
<comment type="similarity">
    <text evidence="3">Belongs to the ATPase gamma chain family.</text>
</comment>
<comment type="subcellular location">
    <subcellularLocation>
        <location evidence="2">Membrane</location>
        <topology evidence="2">Peripheral membrane protein</topology>
    </subcellularLocation>
</comment>
<comment type="function">
    <text evidence="1">Produces ATP from ADP in the presence of a proton gradient across the membrane. The gamma chain is believed to be important in regulating ATPase activity and the flow of protons through the CF(0) complex.</text>
</comment>
<organism evidence="10 11">
    <name type="scientific">Thalassospira alkalitolerans</name>
    <dbReference type="NCBI Taxonomy" id="1293890"/>
    <lineage>
        <taxon>Bacteria</taxon>
        <taxon>Pseudomonadati</taxon>
        <taxon>Pseudomonadota</taxon>
        <taxon>Alphaproteobacteria</taxon>
        <taxon>Rhodospirillales</taxon>
        <taxon>Thalassospiraceae</taxon>
        <taxon>Thalassospira</taxon>
    </lineage>
</organism>
<dbReference type="GO" id="GO:0045259">
    <property type="term" value="C:proton-transporting ATP synthase complex"/>
    <property type="evidence" value="ECO:0007669"/>
    <property type="project" value="UniProtKB-KW"/>
</dbReference>
<evidence type="ECO:0000256" key="2">
    <source>
        <dbReference type="ARBA" id="ARBA00004170"/>
    </source>
</evidence>
<evidence type="ECO:0000256" key="4">
    <source>
        <dbReference type="ARBA" id="ARBA00022448"/>
    </source>
</evidence>
<dbReference type="EMBL" id="JFKB01000007">
    <property type="protein sequence ID" value="OSQ47631.1"/>
    <property type="molecule type" value="Genomic_DNA"/>
</dbReference>
<dbReference type="Gene3D" id="3.40.1380.10">
    <property type="match status" value="1"/>
</dbReference>
<protein>
    <recommendedName>
        <fullName evidence="12">ATP synthase F1 subunit gamma</fullName>
    </recommendedName>
</protein>
<accession>A0A1Y2LAY7</accession>
<evidence type="ECO:0000256" key="8">
    <source>
        <dbReference type="ARBA" id="ARBA00023196"/>
    </source>
</evidence>
<gene>
    <name evidence="10" type="ORF">TALK_11180</name>
</gene>
<sequence>MTDRLADVSARIDGIEQLGAVVNAMKGIAAARARVARTQIAAIDSYATTIAKAMSGVLAHNAPPRVVTTSQTPRTGLLVFCAEQGFAGAYSEHVLESIDDDLTTTTLFLVGTRGVSIAKTRGLSPIWSTAMPSHTPGIPKMADNISKAIYQSVNDGKIETLDVIYSGWNSGQSEIMRHTLFPIDLSVFTLANTPAPMTQLSNTALVDSLSADYFHAQVCKASLHAFAAENEARLQAMSSAGSQIERELDLFRAKLRQVRQEEITAEIIELGTGIASAGPQK</sequence>
<keyword evidence="9" id="KW-0066">ATP synthesis</keyword>
<dbReference type="InterPro" id="IPR000131">
    <property type="entry name" value="ATP_synth_F1_gsu"/>
</dbReference>
<evidence type="ECO:0000256" key="6">
    <source>
        <dbReference type="ARBA" id="ARBA00023065"/>
    </source>
</evidence>
<evidence type="ECO:0000256" key="1">
    <source>
        <dbReference type="ARBA" id="ARBA00003456"/>
    </source>
</evidence>
<dbReference type="Proteomes" id="UP000193396">
    <property type="component" value="Unassembled WGS sequence"/>
</dbReference>